<evidence type="ECO:0000313" key="2">
    <source>
        <dbReference type="EMBL" id="OAB72422.1"/>
    </source>
</evidence>
<sequence>MHRKPKFLKVMIVTVVSLVILAGCTNETDEMFKTGIGEVTEAIGDTAQNISSDWSAELKKDGLQKEISLTQEVGSASTLNMDNAVGNIEVIAATDDNLIVNATLSFPKSSLREAKYQEILDQAEVSVVVQGDQLKIVTHPQGNSKKSLWTWAEDKYGFSEFSIDYKVELPDSVNQFDLTNNVGELTLRNLKGNYDVVSDVGTINIEGAQIQGESTVQSDVGRIQLGIEQMESDSSLKVNTEVGGITTTLAGTLQCSLNVESDLGQITGVNKGKSDINGGGPLLSLTSAVGSIAVERP</sequence>
<feature type="signal peptide" evidence="1">
    <location>
        <begin position="1"/>
        <end position="22"/>
    </location>
</feature>
<gene>
    <name evidence="2" type="ORF">PNBC_16100</name>
</gene>
<dbReference type="Proteomes" id="UP000077134">
    <property type="component" value="Unassembled WGS sequence"/>
</dbReference>
<dbReference type="KEGG" id="pcx:LPB68_09655"/>
<protein>
    <recommendedName>
        <fullName evidence="4">Adhesin domain-containing protein</fullName>
    </recommendedName>
</protein>
<organism evidence="2 3">
    <name type="scientific">Paenibacillus crassostreae</name>
    <dbReference type="NCBI Taxonomy" id="1763538"/>
    <lineage>
        <taxon>Bacteria</taxon>
        <taxon>Bacillati</taxon>
        <taxon>Bacillota</taxon>
        <taxon>Bacilli</taxon>
        <taxon>Bacillales</taxon>
        <taxon>Paenibacillaceae</taxon>
        <taxon>Paenibacillus</taxon>
    </lineage>
</organism>
<proteinExistence type="predicted"/>
<accession>A0A167BTC9</accession>
<evidence type="ECO:0008006" key="4">
    <source>
        <dbReference type="Google" id="ProtNLM"/>
    </source>
</evidence>
<dbReference type="EMBL" id="LSFN01000035">
    <property type="protein sequence ID" value="OAB72422.1"/>
    <property type="molecule type" value="Genomic_DNA"/>
</dbReference>
<dbReference type="STRING" id="1763538.LPB68_09655"/>
<evidence type="ECO:0000313" key="3">
    <source>
        <dbReference type="Proteomes" id="UP000077134"/>
    </source>
</evidence>
<keyword evidence="1" id="KW-0732">Signal</keyword>
<reference evidence="2 3" key="1">
    <citation type="submission" date="2016-02" db="EMBL/GenBank/DDBJ databases">
        <title>Paenibacillus sp. LPB0068, isolated from Crassostrea gigas.</title>
        <authorList>
            <person name="Shin S.-K."/>
            <person name="Yi H."/>
        </authorList>
    </citation>
    <scope>NUCLEOTIDE SEQUENCE [LARGE SCALE GENOMIC DNA]</scope>
    <source>
        <strain evidence="2 3">LPB0068</strain>
    </source>
</reference>
<dbReference type="AlphaFoldDB" id="A0A167BTC9"/>
<name>A0A167BTC9_9BACL</name>
<dbReference type="RefSeq" id="WP_068659928.1">
    <property type="nucleotide sequence ID" value="NZ_CP017770.1"/>
</dbReference>
<comment type="caution">
    <text evidence="2">The sequence shown here is derived from an EMBL/GenBank/DDBJ whole genome shotgun (WGS) entry which is preliminary data.</text>
</comment>
<feature type="chain" id="PRO_5038857718" description="Adhesin domain-containing protein" evidence="1">
    <location>
        <begin position="23"/>
        <end position="297"/>
    </location>
</feature>
<evidence type="ECO:0000256" key="1">
    <source>
        <dbReference type="SAM" id="SignalP"/>
    </source>
</evidence>
<dbReference type="OrthoDB" id="2652108at2"/>
<dbReference type="PROSITE" id="PS51257">
    <property type="entry name" value="PROKAR_LIPOPROTEIN"/>
    <property type="match status" value="1"/>
</dbReference>
<keyword evidence="3" id="KW-1185">Reference proteome</keyword>